<dbReference type="InterPro" id="IPR003594">
    <property type="entry name" value="HATPase_dom"/>
</dbReference>
<dbReference type="Pfam" id="PF02518">
    <property type="entry name" value="HATPase_c"/>
    <property type="match status" value="1"/>
</dbReference>
<feature type="modified residue" description="4-aspartylphosphate" evidence="6">
    <location>
        <position position="881"/>
    </location>
</feature>
<dbReference type="GO" id="GO:0000155">
    <property type="term" value="F:phosphorelay sensor kinase activity"/>
    <property type="evidence" value="ECO:0007669"/>
    <property type="project" value="InterPro"/>
</dbReference>
<dbReference type="InterPro" id="IPR003018">
    <property type="entry name" value="GAF"/>
</dbReference>
<dbReference type="CDD" id="cd00130">
    <property type="entry name" value="PAS"/>
    <property type="match status" value="3"/>
</dbReference>
<keyword evidence="5" id="KW-0418">Kinase</keyword>
<name>A0A5C4L5Z3_9HYPH</name>
<dbReference type="Gene3D" id="3.40.50.2300">
    <property type="match status" value="1"/>
</dbReference>
<dbReference type="SMART" id="SM00388">
    <property type="entry name" value="HisKA"/>
    <property type="match status" value="1"/>
</dbReference>
<proteinExistence type="predicted"/>
<dbReference type="SUPFAM" id="SSF47384">
    <property type="entry name" value="Homodimeric domain of signal transducing histidine kinase"/>
    <property type="match status" value="1"/>
</dbReference>
<feature type="domain" description="PAS" evidence="9">
    <location>
        <begin position="313"/>
        <end position="383"/>
    </location>
</feature>
<evidence type="ECO:0000259" key="8">
    <source>
        <dbReference type="PROSITE" id="PS50110"/>
    </source>
</evidence>
<dbReference type="Gene3D" id="3.30.565.10">
    <property type="entry name" value="Histidine kinase-like ATPase, C-terminal domain"/>
    <property type="match status" value="1"/>
</dbReference>
<evidence type="ECO:0000259" key="7">
    <source>
        <dbReference type="PROSITE" id="PS50109"/>
    </source>
</evidence>
<gene>
    <name evidence="10" type="ORF">FF100_36570</name>
</gene>
<dbReference type="PRINTS" id="PR00344">
    <property type="entry name" value="BCTRLSENSOR"/>
</dbReference>
<dbReference type="SUPFAM" id="SSF55785">
    <property type="entry name" value="PYP-like sensor domain (PAS domain)"/>
    <property type="match status" value="3"/>
</dbReference>
<feature type="domain" description="Histidine kinase" evidence="7">
    <location>
        <begin position="587"/>
        <end position="808"/>
    </location>
</feature>
<dbReference type="Pfam" id="PF00072">
    <property type="entry name" value="Response_reg"/>
    <property type="match status" value="1"/>
</dbReference>
<evidence type="ECO:0000313" key="11">
    <source>
        <dbReference type="Proteomes" id="UP000305267"/>
    </source>
</evidence>
<dbReference type="RefSeq" id="WP_139040902.1">
    <property type="nucleotide sequence ID" value="NZ_VDDA01000080.1"/>
</dbReference>
<comment type="catalytic activity">
    <reaction evidence="1">
        <text>ATP + protein L-histidine = ADP + protein N-phospho-L-histidine.</text>
        <dbReference type="EC" id="2.7.13.3"/>
    </reaction>
</comment>
<dbReference type="InterPro" id="IPR036097">
    <property type="entry name" value="HisK_dim/P_sf"/>
</dbReference>
<dbReference type="SMART" id="SM00387">
    <property type="entry name" value="HATPase_c"/>
    <property type="match status" value="1"/>
</dbReference>
<dbReference type="EMBL" id="VDDA01000080">
    <property type="protein sequence ID" value="TNC04483.1"/>
    <property type="molecule type" value="Genomic_DNA"/>
</dbReference>
<dbReference type="InterPro" id="IPR000014">
    <property type="entry name" value="PAS"/>
</dbReference>
<evidence type="ECO:0000259" key="9">
    <source>
        <dbReference type="PROSITE" id="PS50112"/>
    </source>
</evidence>
<dbReference type="SMART" id="SM00065">
    <property type="entry name" value="GAF"/>
    <property type="match status" value="1"/>
</dbReference>
<evidence type="ECO:0000256" key="2">
    <source>
        <dbReference type="ARBA" id="ARBA00012438"/>
    </source>
</evidence>
<feature type="domain" description="PAS" evidence="9">
    <location>
        <begin position="449"/>
        <end position="519"/>
    </location>
</feature>
<dbReference type="Gene3D" id="1.10.287.130">
    <property type="match status" value="1"/>
</dbReference>
<dbReference type="Proteomes" id="UP000305267">
    <property type="component" value="Unassembled WGS sequence"/>
</dbReference>
<dbReference type="InterPro" id="IPR001610">
    <property type="entry name" value="PAC"/>
</dbReference>
<dbReference type="InterPro" id="IPR004358">
    <property type="entry name" value="Sig_transdc_His_kin-like_C"/>
</dbReference>
<evidence type="ECO:0000256" key="1">
    <source>
        <dbReference type="ARBA" id="ARBA00000085"/>
    </source>
</evidence>
<dbReference type="SMART" id="SM00448">
    <property type="entry name" value="REC"/>
    <property type="match status" value="1"/>
</dbReference>
<dbReference type="InterPro" id="IPR029016">
    <property type="entry name" value="GAF-like_dom_sf"/>
</dbReference>
<evidence type="ECO:0000313" key="10">
    <source>
        <dbReference type="EMBL" id="TNC04483.1"/>
    </source>
</evidence>
<feature type="domain" description="PAS" evidence="9">
    <location>
        <begin position="14"/>
        <end position="87"/>
    </location>
</feature>
<dbReference type="Pfam" id="PF01590">
    <property type="entry name" value="GAF"/>
    <property type="match status" value="1"/>
</dbReference>
<dbReference type="InterPro" id="IPR003661">
    <property type="entry name" value="HisK_dim/P_dom"/>
</dbReference>
<accession>A0A5C4L5Z3</accession>
<dbReference type="Pfam" id="PF00512">
    <property type="entry name" value="HisKA"/>
    <property type="match status" value="1"/>
</dbReference>
<evidence type="ECO:0000256" key="6">
    <source>
        <dbReference type="PROSITE-ProRule" id="PRU00169"/>
    </source>
</evidence>
<dbReference type="SUPFAM" id="SSF55874">
    <property type="entry name" value="ATPase domain of HSP90 chaperone/DNA topoisomerase II/histidine kinase"/>
    <property type="match status" value="1"/>
</dbReference>
<comment type="caution">
    <text evidence="10">The sequence shown here is derived from an EMBL/GenBank/DDBJ whole genome shotgun (WGS) entry which is preliminary data.</text>
</comment>
<dbReference type="SMART" id="SM00086">
    <property type="entry name" value="PAC"/>
    <property type="match status" value="3"/>
</dbReference>
<dbReference type="EC" id="2.7.13.3" evidence="2"/>
<dbReference type="SMART" id="SM00091">
    <property type="entry name" value="PAS"/>
    <property type="match status" value="3"/>
</dbReference>
<dbReference type="NCBIfam" id="TIGR00229">
    <property type="entry name" value="sensory_box"/>
    <property type="match status" value="3"/>
</dbReference>
<sequence>MRRLRERVRHGTLDAARQNAVFESALDFAIIVTDREGTITGWNSGSEHVMGWTAEEMRGQDAARFFTPEDRANGRVAYEMTTALKHGRAQDERWHLKQGEERFWASGEMMPLRDEDDRHIGFVKIMRDRTAEHLAGVALREGEERRKALLELSDQLAEHDSDTASLADVASGILGRALGVQLVGYGLVDPETETITVERDWTSDGAHSIAGLLRFRDFGSYIEDIKQGETVVIGDARTDPRTKDYAAALEAINVRALVNTPVFEHGRLVSLLFVCSAKPREWAEDELAFIREVAARTRAATARRMAENALRASETQLRLVTDALPFLVAFVDHSLTYRFANAAYRDWFGLAPEQVVGRTVPEIAGAEGYAARRAGIERALAGEPVRMDLDWPWPNGERRVADIRYLPRHDASGAVDGFYVFVQDVTALRDAAAVLSARADTLAHEVAERTEERDRMWETSPDLMLVIDFDGMFRRVNPAWTRLLGYMPEELVGHHVNEFVIPDDHAETVDAYNHAATGGQPRVVNRYRHKDGSIRWISWSAAPAGMMTYATGRDITADKEQAQALEATAEALRQSQKMEAVGQLTGGVAHDFNNLLTIIRSSVDFLRRPNLPEERRKRYMDAVSDTVERAAKLTGQLLAFARRQALKPEVLNVGERLRAVADMLDTVTGARVRVVTDLPDTPCFIKADQSQFETALINMAVNARDAMEGEGTLTLRLTCSLPMPPIRGHGGGPGPFAKIELSDTGSGIAEGDLGKIFEPFFTTKEVGKGTGLGLSQVFGFAKQSGGDVDVHSLVGAGTTFALYLPEVAAPAEEAADMEDSGPAPDGRGLKVLVVEDNIEVGKFATQILEDLGYRTEWVANAETALKRLGPDGDGFDAVFSDVVMPGMGGIALAEELRRRLPTLPVVLASGYSHVLAQNGNHGFELLHKPYSADQLSRVLRRVVHARRGR</sequence>
<dbReference type="InterPro" id="IPR001789">
    <property type="entry name" value="Sig_transdc_resp-reg_receiver"/>
</dbReference>
<evidence type="ECO:0000256" key="4">
    <source>
        <dbReference type="ARBA" id="ARBA00022679"/>
    </source>
</evidence>
<protein>
    <recommendedName>
        <fullName evidence="2">histidine kinase</fullName>
        <ecNumber evidence="2">2.7.13.3</ecNumber>
    </recommendedName>
</protein>
<dbReference type="InterPro" id="IPR005467">
    <property type="entry name" value="His_kinase_dom"/>
</dbReference>
<dbReference type="InterPro" id="IPR035965">
    <property type="entry name" value="PAS-like_dom_sf"/>
</dbReference>
<dbReference type="AlphaFoldDB" id="A0A5C4L5Z3"/>
<dbReference type="SUPFAM" id="SSF55781">
    <property type="entry name" value="GAF domain-like"/>
    <property type="match status" value="1"/>
</dbReference>
<dbReference type="SUPFAM" id="SSF52172">
    <property type="entry name" value="CheY-like"/>
    <property type="match status" value="1"/>
</dbReference>
<dbReference type="CDD" id="cd00082">
    <property type="entry name" value="HisKA"/>
    <property type="match status" value="1"/>
</dbReference>
<keyword evidence="4" id="KW-0808">Transferase</keyword>
<dbReference type="PANTHER" id="PTHR43065">
    <property type="entry name" value="SENSOR HISTIDINE KINASE"/>
    <property type="match status" value="1"/>
</dbReference>
<dbReference type="InterPro" id="IPR011006">
    <property type="entry name" value="CheY-like_superfamily"/>
</dbReference>
<organism evidence="10 11">
    <name type="scientific">Methylobacterium terricola</name>
    <dbReference type="NCBI Taxonomy" id="2583531"/>
    <lineage>
        <taxon>Bacteria</taxon>
        <taxon>Pseudomonadati</taxon>
        <taxon>Pseudomonadota</taxon>
        <taxon>Alphaproteobacteria</taxon>
        <taxon>Hyphomicrobiales</taxon>
        <taxon>Methylobacteriaceae</taxon>
        <taxon>Methylobacterium</taxon>
    </lineage>
</organism>
<dbReference type="Pfam" id="PF08448">
    <property type="entry name" value="PAS_4"/>
    <property type="match status" value="3"/>
</dbReference>
<dbReference type="PROSITE" id="PS50110">
    <property type="entry name" value="RESPONSE_REGULATORY"/>
    <property type="match status" value="1"/>
</dbReference>
<feature type="domain" description="Response regulatory" evidence="8">
    <location>
        <begin position="830"/>
        <end position="943"/>
    </location>
</feature>
<evidence type="ECO:0000256" key="3">
    <source>
        <dbReference type="ARBA" id="ARBA00022553"/>
    </source>
</evidence>
<dbReference type="InterPro" id="IPR036890">
    <property type="entry name" value="HATPase_C_sf"/>
</dbReference>
<dbReference type="Gene3D" id="3.30.450.20">
    <property type="entry name" value="PAS domain"/>
    <property type="match status" value="3"/>
</dbReference>
<dbReference type="OrthoDB" id="9796100at2"/>
<dbReference type="PROSITE" id="PS50112">
    <property type="entry name" value="PAS"/>
    <property type="match status" value="3"/>
</dbReference>
<keyword evidence="11" id="KW-1185">Reference proteome</keyword>
<evidence type="ECO:0000256" key="5">
    <source>
        <dbReference type="ARBA" id="ARBA00022777"/>
    </source>
</evidence>
<dbReference type="PROSITE" id="PS50109">
    <property type="entry name" value="HIS_KIN"/>
    <property type="match status" value="1"/>
</dbReference>
<keyword evidence="3 6" id="KW-0597">Phosphoprotein</keyword>
<dbReference type="PANTHER" id="PTHR43065:SF49">
    <property type="entry name" value="HISTIDINE KINASE"/>
    <property type="match status" value="1"/>
</dbReference>
<dbReference type="InterPro" id="IPR013656">
    <property type="entry name" value="PAS_4"/>
</dbReference>
<dbReference type="Gene3D" id="3.30.450.40">
    <property type="match status" value="1"/>
</dbReference>
<reference evidence="10 11" key="1">
    <citation type="submission" date="2019-06" db="EMBL/GenBank/DDBJ databases">
        <title>Genome of Methylobacterium sp. 17Sr1-39.</title>
        <authorList>
            <person name="Seo T."/>
        </authorList>
    </citation>
    <scope>NUCLEOTIDE SEQUENCE [LARGE SCALE GENOMIC DNA]</scope>
    <source>
        <strain evidence="10 11">17Sr1-39</strain>
    </source>
</reference>